<feature type="signal peptide" evidence="1">
    <location>
        <begin position="1"/>
        <end position="19"/>
    </location>
</feature>
<gene>
    <name evidence="2" type="ORF">DIZ78_02145</name>
</gene>
<evidence type="ECO:0000313" key="2">
    <source>
        <dbReference type="EMBL" id="RDH88235.1"/>
    </source>
</evidence>
<organism evidence="2 3">
    <name type="scientific">endosymbiont of Escarpia spicata</name>
    <dbReference type="NCBI Taxonomy" id="2200908"/>
    <lineage>
        <taxon>Bacteria</taxon>
        <taxon>Pseudomonadati</taxon>
        <taxon>Pseudomonadota</taxon>
        <taxon>Gammaproteobacteria</taxon>
        <taxon>sulfur-oxidizing symbionts</taxon>
    </lineage>
</organism>
<evidence type="ECO:0000256" key="1">
    <source>
        <dbReference type="SAM" id="SignalP"/>
    </source>
</evidence>
<proteinExistence type="predicted"/>
<protein>
    <submittedName>
        <fullName evidence="2">Uncharacterized protein</fullName>
    </submittedName>
</protein>
<keyword evidence="1" id="KW-0732">Signal</keyword>
<accession>A0A370DST8</accession>
<reference evidence="2 3" key="1">
    <citation type="journal article" date="2018" name="ISME J.">
        <title>Endosymbiont genomes yield clues of tubeworm success.</title>
        <authorList>
            <person name="Li Y."/>
            <person name="Liles M.R."/>
            <person name="Halanych K.M."/>
        </authorList>
    </citation>
    <scope>NUCLEOTIDE SEQUENCE [LARGE SCALE GENOMIC DNA]</scope>
    <source>
        <strain evidence="2">A1462</strain>
    </source>
</reference>
<dbReference type="Proteomes" id="UP000254771">
    <property type="component" value="Unassembled WGS sequence"/>
</dbReference>
<comment type="caution">
    <text evidence="2">The sequence shown here is derived from an EMBL/GenBank/DDBJ whole genome shotgun (WGS) entry which is preliminary data.</text>
</comment>
<feature type="chain" id="PRO_5016713543" evidence="1">
    <location>
        <begin position="20"/>
        <end position="180"/>
    </location>
</feature>
<dbReference type="AlphaFoldDB" id="A0A370DST8"/>
<keyword evidence="3" id="KW-1185">Reference proteome</keyword>
<sequence length="180" mass="20454">MRSKLLFPTLLLLSLAGYAASAEESCIREVFGDFCLGGSMNNQLAKRAVQREPQQRGERSGVIYPVDRDKIYVMAFKGTIYKVLRTYEPTTQVAFKDFKRRLQEKYGKSVDQSQYPTYVHSTAGKIGAIRRGEATALHIWQLEGEPWRVELGWTRKLGISIAYLVNSLDLQQQMEADKGL</sequence>
<dbReference type="EMBL" id="QFXE01000002">
    <property type="protein sequence ID" value="RDH88235.1"/>
    <property type="molecule type" value="Genomic_DNA"/>
</dbReference>
<name>A0A370DST8_9GAMM</name>
<evidence type="ECO:0000313" key="3">
    <source>
        <dbReference type="Proteomes" id="UP000254771"/>
    </source>
</evidence>